<proteinExistence type="predicted"/>
<gene>
    <name evidence="3" type="ORF">EZL74_03865</name>
</gene>
<dbReference type="GO" id="GO:0046872">
    <property type="term" value="F:metal ion binding"/>
    <property type="evidence" value="ECO:0007669"/>
    <property type="project" value="InterPro"/>
</dbReference>
<reference evidence="3 4" key="1">
    <citation type="submission" date="2019-02" db="EMBL/GenBank/DDBJ databases">
        <title>Flavobacterium sp. RD-2-33 isolated from forest soil.</title>
        <authorList>
            <person name="Chaudhary D.K."/>
        </authorList>
    </citation>
    <scope>NUCLEOTIDE SEQUENCE [LARGE SCALE GENOMIC DNA]</scope>
    <source>
        <strain evidence="3 4">RD-2-33</strain>
    </source>
</reference>
<evidence type="ECO:0000313" key="3">
    <source>
        <dbReference type="EMBL" id="TBX70320.1"/>
    </source>
</evidence>
<dbReference type="AlphaFoldDB" id="A0A4Q9Z2I0"/>
<evidence type="ECO:0000256" key="1">
    <source>
        <dbReference type="SAM" id="SignalP"/>
    </source>
</evidence>
<dbReference type="Pfam" id="PF00403">
    <property type="entry name" value="HMA"/>
    <property type="match status" value="1"/>
</dbReference>
<dbReference type="OrthoDB" id="667084at2"/>
<name>A0A4Q9Z2I0_9FLAO</name>
<sequence>MKTKIMIAILLVFATATHAQITKAEITATGLTCSMCSNAINKQLKAMPEVESVTTDLNTNTFTVQLKKDNQITPLSLKQRVEKAGFFVGSMIITLKLDNPKWNDKMSLTQKGHTYILVDNATNPVKDQIEAKVMDKGFITAKEYKRMSKSLSKYPTYAAGDEKTFHLKQL</sequence>
<dbReference type="EMBL" id="SJPE01000003">
    <property type="protein sequence ID" value="TBX70320.1"/>
    <property type="molecule type" value="Genomic_DNA"/>
</dbReference>
<dbReference type="InterPro" id="IPR006121">
    <property type="entry name" value="HMA_dom"/>
</dbReference>
<keyword evidence="4" id="KW-1185">Reference proteome</keyword>
<feature type="chain" id="PRO_5020228161" evidence="1">
    <location>
        <begin position="20"/>
        <end position="170"/>
    </location>
</feature>
<dbReference type="SUPFAM" id="SSF55008">
    <property type="entry name" value="HMA, heavy metal-associated domain"/>
    <property type="match status" value="1"/>
</dbReference>
<dbReference type="InterPro" id="IPR036163">
    <property type="entry name" value="HMA_dom_sf"/>
</dbReference>
<dbReference type="CDD" id="cd00371">
    <property type="entry name" value="HMA"/>
    <property type="match status" value="1"/>
</dbReference>
<evidence type="ECO:0000259" key="2">
    <source>
        <dbReference type="PROSITE" id="PS50846"/>
    </source>
</evidence>
<protein>
    <submittedName>
        <fullName evidence="3">Heavy-metal-associated domain-containing protein</fullName>
    </submittedName>
</protein>
<feature type="signal peptide" evidence="1">
    <location>
        <begin position="1"/>
        <end position="19"/>
    </location>
</feature>
<keyword evidence="1" id="KW-0732">Signal</keyword>
<evidence type="ECO:0000313" key="4">
    <source>
        <dbReference type="Proteomes" id="UP000293300"/>
    </source>
</evidence>
<dbReference type="RefSeq" id="WP_131475281.1">
    <property type="nucleotide sequence ID" value="NZ_SJPE01000003.1"/>
</dbReference>
<dbReference type="Proteomes" id="UP000293300">
    <property type="component" value="Unassembled WGS sequence"/>
</dbReference>
<comment type="caution">
    <text evidence="3">The sequence shown here is derived from an EMBL/GenBank/DDBJ whole genome shotgun (WGS) entry which is preliminary data.</text>
</comment>
<accession>A0A4Q9Z2I0</accession>
<dbReference type="PROSITE" id="PS50846">
    <property type="entry name" value="HMA_2"/>
    <property type="match status" value="1"/>
</dbReference>
<dbReference type="Gene3D" id="3.30.70.100">
    <property type="match status" value="1"/>
</dbReference>
<organism evidence="3 4">
    <name type="scientific">Flavobacterium silvisoli</name>
    <dbReference type="NCBI Taxonomy" id="2529433"/>
    <lineage>
        <taxon>Bacteria</taxon>
        <taxon>Pseudomonadati</taxon>
        <taxon>Bacteroidota</taxon>
        <taxon>Flavobacteriia</taxon>
        <taxon>Flavobacteriales</taxon>
        <taxon>Flavobacteriaceae</taxon>
        <taxon>Flavobacterium</taxon>
    </lineage>
</organism>
<feature type="domain" description="HMA" evidence="2">
    <location>
        <begin position="22"/>
        <end position="89"/>
    </location>
</feature>